<evidence type="ECO:0000313" key="3">
    <source>
        <dbReference type="EMBL" id="KAH8031504.1"/>
    </source>
</evidence>
<dbReference type="EMBL" id="JABSTU010000005">
    <property type="protein sequence ID" value="KAH8031504.1"/>
    <property type="molecule type" value="Genomic_DNA"/>
</dbReference>
<accession>A0A9J6EBN4</accession>
<keyword evidence="2" id="KW-0812">Transmembrane</keyword>
<feature type="region of interest" description="Disordered" evidence="1">
    <location>
        <begin position="77"/>
        <end position="144"/>
    </location>
</feature>
<evidence type="ECO:0000256" key="2">
    <source>
        <dbReference type="SAM" id="Phobius"/>
    </source>
</evidence>
<comment type="caution">
    <text evidence="3">The sequence shown here is derived from an EMBL/GenBank/DDBJ whole genome shotgun (WGS) entry which is preliminary data.</text>
</comment>
<feature type="transmembrane region" description="Helical" evidence="2">
    <location>
        <begin position="208"/>
        <end position="230"/>
    </location>
</feature>
<dbReference type="Proteomes" id="UP000821866">
    <property type="component" value="Chromosome 3"/>
</dbReference>
<proteinExistence type="predicted"/>
<evidence type="ECO:0000313" key="4">
    <source>
        <dbReference type="Proteomes" id="UP000821866"/>
    </source>
</evidence>
<feature type="compositionally biased region" description="Polar residues" evidence="1">
    <location>
        <begin position="116"/>
        <end position="134"/>
    </location>
</feature>
<protein>
    <recommendedName>
        <fullName evidence="5">Bovine pancreatic trypsin inhibitor</fullName>
    </recommendedName>
</protein>
<feature type="region of interest" description="Disordered" evidence="1">
    <location>
        <begin position="284"/>
        <end position="307"/>
    </location>
</feature>
<evidence type="ECO:0008006" key="5">
    <source>
        <dbReference type="Google" id="ProtNLM"/>
    </source>
</evidence>
<gene>
    <name evidence="3" type="ORF">HPB51_017777</name>
</gene>
<dbReference type="AlphaFoldDB" id="A0A9J6EBN4"/>
<evidence type="ECO:0000256" key="1">
    <source>
        <dbReference type="SAM" id="MobiDB-lite"/>
    </source>
</evidence>
<dbReference type="Gene3D" id="4.10.410.10">
    <property type="entry name" value="Pancreatic trypsin inhibitor Kunitz domain"/>
    <property type="match status" value="2"/>
</dbReference>
<feature type="compositionally biased region" description="Basic and acidic residues" evidence="1">
    <location>
        <begin position="286"/>
        <end position="307"/>
    </location>
</feature>
<dbReference type="GO" id="GO:0004867">
    <property type="term" value="F:serine-type endopeptidase inhibitor activity"/>
    <property type="evidence" value="ECO:0007669"/>
    <property type="project" value="InterPro"/>
</dbReference>
<reference evidence="3" key="1">
    <citation type="journal article" date="2020" name="Cell">
        <title>Large-Scale Comparative Analyses of Tick Genomes Elucidate Their Genetic Diversity and Vector Capacities.</title>
        <authorList>
            <consortium name="Tick Genome and Microbiome Consortium (TIGMIC)"/>
            <person name="Jia N."/>
            <person name="Wang J."/>
            <person name="Shi W."/>
            <person name="Du L."/>
            <person name="Sun Y."/>
            <person name="Zhan W."/>
            <person name="Jiang J.F."/>
            <person name="Wang Q."/>
            <person name="Zhang B."/>
            <person name="Ji P."/>
            <person name="Bell-Sakyi L."/>
            <person name="Cui X.M."/>
            <person name="Yuan T.T."/>
            <person name="Jiang B.G."/>
            <person name="Yang W.F."/>
            <person name="Lam T.T."/>
            <person name="Chang Q.C."/>
            <person name="Ding S.J."/>
            <person name="Wang X.J."/>
            <person name="Zhu J.G."/>
            <person name="Ruan X.D."/>
            <person name="Zhao L."/>
            <person name="Wei J.T."/>
            <person name="Ye R.Z."/>
            <person name="Que T.C."/>
            <person name="Du C.H."/>
            <person name="Zhou Y.H."/>
            <person name="Cheng J.X."/>
            <person name="Dai P.F."/>
            <person name="Guo W.B."/>
            <person name="Han X.H."/>
            <person name="Huang E.J."/>
            <person name="Li L.F."/>
            <person name="Wei W."/>
            <person name="Gao Y.C."/>
            <person name="Liu J.Z."/>
            <person name="Shao H.Z."/>
            <person name="Wang X."/>
            <person name="Wang C.C."/>
            <person name="Yang T.C."/>
            <person name="Huo Q.B."/>
            <person name="Li W."/>
            <person name="Chen H.Y."/>
            <person name="Chen S.E."/>
            <person name="Zhou L.G."/>
            <person name="Ni X.B."/>
            <person name="Tian J.H."/>
            <person name="Sheng Y."/>
            <person name="Liu T."/>
            <person name="Pan Y.S."/>
            <person name="Xia L.Y."/>
            <person name="Li J."/>
            <person name="Zhao F."/>
            <person name="Cao W.C."/>
        </authorList>
    </citation>
    <scope>NUCLEOTIDE SEQUENCE</scope>
    <source>
        <strain evidence="3">Rmic-2018</strain>
    </source>
</reference>
<keyword evidence="2" id="KW-1133">Transmembrane helix</keyword>
<keyword evidence="4" id="KW-1185">Reference proteome</keyword>
<dbReference type="InterPro" id="IPR036880">
    <property type="entry name" value="Kunitz_BPTI_sf"/>
</dbReference>
<organism evidence="3 4">
    <name type="scientific">Rhipicephalus microplus</name>
    <name type="common">Cattle tick</name>
    <name type="synonym">Boophilus microplus</name>
    <dbReference type="NCBI Taxonomy" id="6941"/>
    <lineage>
        <taxon>Eukaryota</taxon>
        <taxon>Metazoa</taxon>
        <taxon>Ecdysozoa</taxon>
        <taxon>Arthropoda</taxon>
        <taxon>Chelicerata</taxon>
        <taxon>Arachnida</taxon>
        <taxon>Acari</taxon>
        <taxon>Parasitiformes</taxon>
        <taxon>Ixodida</taxon>
        <taxon>Ixodoidea</taxon>
        <taxon>Ixodidae</taxon>
        <taxon>Rhipicephalinae</taxon>
        <taxon>Rhipicephalus</taxon>
        <taxon>Boophilus</taxon>
    </lineage>
</organism>
<keyword evidence="2" id="KW-0472">Membrane</keyword>
<reference evidence="3" key="2">
    <citation type="submission" date="2021-09" db="EMBL/GenBank/DDBJ databases">
        <authorList>
            <person name="Jia N."/>
            <person name="Wang J."/>
            <person name="Shi W."/>
            <person name="Du L."/>
            <person name="Sun Y."/>
            <person name="Zhan W."/>
            <person name="Jiang J."/>
            <person name="Wang Q."/>
            <person name="Zhang B."/>
            <person name="Ji P."/>
            <person name="Sakyi L.B."/>
            <person name="Cui X."/>
            <person name="Yuan T."/>
            <person name="Jiang B."/>
            <person name="Yang W."/>
            <person name="Lam T.T.-Y."/>
            <person name="Chang Q."/>
            <person name="Ding S."/>
            <person name="Wang X."/>
            <person name="Zhu J."/>
            <person name="Ruan X."/>
            <person name="Zhao L."/>
            <person name="Wei J."/>
            <person name="Que T."/>
            <person name="Du C."/>
            <person name="Cheng J."/>
            <person name="Dai P."/>
            <person name="Han X."/>
            <person name="Huang E."/>
            <person name="Gao Y."/>
            <person name="Liu J."/>
            <person name="Shao H."/>
            <person name="Ye R."/>
            <person name="Li L."/>
            <person name="Wei W."/>
            <person name="Wang X."/>
            <person name="Wang C."/>
            <person name="Huo Q."/>
            <person name="Li W."/>
            <person name="Guo W."/>
            <person name="Chen H."/>
            <person name="Chen S."/>
            <person name="Zhou L."/>
            <person name="Zhou L."/>
            <person name="Ni X."/>
            <person name="Tian J."/>
            <person name="Zhou Y."/>
            <person name="Sheng Y."/>
            <person name="Liu T."/>
            <person name="Pan Y."/>
            <person name="Xia L."/>
            <person name="Li J."/>
            <person name="Zhao F."/>
            <person name="Cao W."/>
        </authorList>
    </citation>
    <scope>NUCLEOTIDE SEQUENCE</scope>
    <source>
        <strain evidence="3">Rmic-2018</strain>
        <tissue evidence="3">Larvae</tissue>
    </source>
</reference>
<sequence length="550" mass="60371">MRKQENGEGREVNQKDIRLATLHWWIREGDKKDKKEGSARRSVSFSYPLVGLASPGCPVDFQPTAWRSRFQLNPPLPQASVATDAPNGAGVGGKATPAEDQKVEPPSVVNGYGARSATQTGTSQDTDAESSSMAKESGCSDKSECSSLAPYWIPEEIKHYFLHRHPDSGEDDSSRKVDLGLRAIGLERELPAVDDSNWAQRRCFRKPLHVVAGVMLAITASLLILLIAAMTAKYRITVIGSGMRHSAAEDEDAAGAHIANDRGDDLQPSIESEEHFRDADVLEAPHAADSRSENEKDENSRSDSDNEVAKHNAFKANSGAVGSFGPGGSSRIWNSFSASWIWKHDVSPFIPKMKALCGEPAFKFCKGGPPQFYYNASGQACVMSEPRATGLCNRGRNRFTSMESCRKQCVDGHTPATKCYQRAVFAKCQARDIRETWWSHENGKGCHRWRFPEGHCPSPGAGVFRTAQDCVRRCVDSRGPPCHAPSTVPCEFKHLHYGYIAVEAAHGVRARRCRELPSAGVGATLQHCLTGANRFPTMEACRKNCMRDHD</sequence>
<dbReference type="SUPFAM" id="SSF57362">
    <property type="entry name" value="BPTI-like"/>
    <property type="match status" value="1"/>
</dbReference>
<name>A0A9J6EBN4_RHIMP</name>
<dbReference type="VEuPathDB" id="VectorBase:LOC119173826"/>